<dbReference type="GO" id="GO:0003918">
    <property type="term" value="F:DNA topoisomerase type II (double strand cut, ATP-hydrolyzing) activity"/>
    <property type="evidence" value="ECO:0007669"/>
    <property type="project" value="UniProtKB-EC"/>
</dbReference>
<comment type="subcellular location">
    <subcellularLocation>
        <location evidence="7">Cell membrane</location>
        <topology evidence="7">Peripheral membrane protein</topology>
    </subcellularLocation>
</comment>
<protein>
    <recommendedName>
        <fullName evidence="7">DNA topoisomerase 4 subunit A</fullName>
        <ecNumber evidence="7">5.6.2.2</ecNumber>
    </recommendedName>
    <alternativeName>
        <fullName evidence="7">Topoisomerase IV subunit A</fullName>
    </alternativeName>
</protein>
<dbReference type="PROSITE" id="PS52040">
    <property type="entry name" value="TOPO_IIA"/>
    <property type="match status" value="1"/>
</dbReference>
<keyword evidence="2 7" id="KW-1003">Cell membrane</keyword>
<dbReference type="InterPro" id="IPR013758">
    <property type="entry name" value="Topo_IIA_A/C_ab"/>
</dbReference>
<dbReference type="Gene3D" id="3.30.1360.40">
    <property type="match status" value="1"/>
</dbReference>
<evidence type="ECO:0000256" key="5">
    <source>
        <dbReference type="ARBA" id="ARBA00023136"/>
    </source>
</evidence>
<comment type="caution">
    <text evidence="10">The sequence shown here is derived from an EMBL/GenBank/DDBJ whole genome shotgun (WGS) entry which is preliminary data.</text>
</comment>
<keyword evidence="5 7" id="KW-0472">Membrane</keyword>
<accession>A0ABW7D329</accession>
<dbReference type="InterPro" id="IPR035516">
    <property type="entry name" value="Gyrase/topoIV_suA_C"/>
</dbReference>
<dbReference type="Gene3D" id="2.120.10.90">
    <property type="entry name" value="DNA gyrase/topoisomerase IV, subunit A, C-terminal"/>
    <property type="match status" value="1"/>
</dbReference>
<dbReference type="SMART" id="SM00434">
    <property type="entry name" value="TOP4c"/>
    <property type="match status" value="1"/>
</dbReference>
<keyword evidence="11" id="KW-1185">Reference proteome</keyword>
<evidence type="ECO:0000256" key="4">
    <source>
        <dbReference type="ARBA" id="ARBA00023125"/>
    </source>
</evidence>
<comment type="subunit">
    <text evidence="7">Heterotetramer composed of ParC and ParE.</text>
</comment>
<keyword evidence="3 7" id="KW-0799">Topoisomerase</keyword>
<dbReference type="SUPFAM" id="SSF101904">
    <property type="entry name" value="GyrA/ParC C-terminal domain-like"/>
    <property type="match status" value="1"/>
</dbReference>
<evidence type="ECO:0000256" key="6">
    <source>
        <dbReference type="ARBA" id="ARBA00023235"/>
    </source>
</evidence>
<dbReference type="Proteomes" id="UP001605261">
    <property type="component" value="Unassembled WGS sequence"/>
</dbReference>
<evidence type="ECO:0000256" key="7">
    <source>
        <dbReference type="HAMAP-Rule" id="MF_00936"/>
    </source>
</evidence>
<dbReference type="InterPro" id="IPR002205">
    <property type="entry name" value="Topo_IIA_dom_A"/>
</dbReference>
<feature type="site" description="Transition state stabilizer" evidence="7">
    <location>
        <position position="126"/>
    </location>
</feature>
<dbReference type="EC" id="5.6.2.2" evidence="7"/>
<comment type="catalytic activity">
    <reaction evidence="1 7 8">
        <text>ATP-dependent breakage, passage and rejoining of double-stranded DNA.</text>
        <dbReference type="EC" id="5.6.2.2"/>
    </reaction>
</comment>
<feature type="active site" description="O-(5'-phospho-DNA)-tyrosine intermediate" evidence="7 8">
    <location>
        <position position="127"/>
    </location>
</feature>
<dbReference type="NCBIfam" id="TIGR01062">
    <property type="entry name" value="parC_Gneg"/>
    <property type="match status" value="1"/>
</dbReference>
<feature type="site" description="Interaction with DNA" evidence="7">
    <location>
        <position position="82"/>
    </location>
</feature>
<dbReference type="PANTHER" id="PTHR43493">
    <property type="entry name" value="DNA GYRASE/TOPOISOMERASE SUBUNIT A"/>
    <property type="match status" value="1"/>
</dbReference>
<evidence type="ECO:0000256" key="8">
    <source>
        <dbReference type="PROSITE-ProRule" id="PRU01384"/>
    </source>
</evidence>
<dbReference type="Pfam" id="PF03989">
    <property type="entry name" value="DNA_gyraseA_C"/>
    <property type="match status" value="2"/>
</dbReference>
<organism evidence="10 11">
    <name type="scientific">Stenotrophomonas nematodicola</name>
    <dbReference type="NCBI Taxonomy" id="2656746"/>
    <lineage>
        <taxon>Bacteria</taxon>
        <taxon>Pseudomonadati</taxon>
        <taxon>Pseudomonadota</taxon>
        <taxon>Gammaproteobacteria</taxon>
        <taxon>Lysobacterales</taxon>
        <taxon>Lysobacteraceae</taxon>
        <taxon>Stenotrophomonas</taxon>
    </lineage>
</organism>
<reference evidence="10 11" key="1">
    <citation type="submission" date="2024-09" db="EMBL/GenBank/DDBJ databases">
        <authorList>
            <consortium name="All-Russian atlas of soil microorganisms"/>
            <consortium name="as a basis for the search for new antimicrobial producers and enzymes with unique properties"/>
            <person name="Sokolova E.A."/>
            <person name="Voronina E.N."/>
        </authorList>
    </citation>
    <scope>NUCLEOTIDE SEQUENCE [LARGE SCALE GENOMIC DNA]</scope>
    <source>
        <strain evidence="10 11">AF-22b-331.1</strain>
    </source>
</reference>
<dbReference type="InterPro" id="IPR005742">
    <property type="entry name" value="TopoIV_A_Gneg"/>
</dbReference>
<dbReference type="NCBIfam" id="NF004044">
    <property type="entry name" value="PRK05561.1"/>
    <property type="match status" value="1"/>
</dbReference>
<comment type="function">
    <text evidence="7">Topoisomerase IV is essential for chromosome segregation. It relaxes supercoiled DNA. Performs the decatenation events required during the replication of a circular DNA molecule.</text>
</comment>
<dbReference type="Gene3D" id="1.10.268.10">
    <property type="entry name" value="Topoisomerase, domain 3"/>
    <property type="match status" value="1"/>
</dbReference>
<dbReference type="InterPro" id="IPR013760">
    <property type="entry name" value="Topo_IIA-like_dom_sf"/>
</dbReference>
<feature type="site" description="Interaction with DNA" evidence="7">
    <location>
        <position position="46"/>
    </location>
</feature>
<dbReference type="RefSeq" id="WP_394164826.1">
    <property type="nucleotide sequence ID" value="NZ_JBHGCJ010000024.1"/>
</dbReference>
<dbReference type="InterPro" id="IPR050220">
    <property type="entry name" value="Type_II_DNA_Topoisomerases"/>
</dbReference>
<evidence type="ECO:0000259" key="9">
    <source>
        <dbReference type="PROSITE" id="PS52040"/>
    </source>
</evidence>
<dbReference type="CDD" id="cd00187">
    <property type="entry name" value="TOP4c"/>
    <property type="match status" value="1"/>
</dbReference>
<dbReference type="SUPFAM" id="SSF56719">
    <property type="entry name" value="Type II DNA topoisomerase"/>
    <property type="match status" value="1"/>
</dbReference>
<feature type="site" description="Interaction with DNA" evidence="7">
    <location>
        <position position="84"/>
    </location>
</feature>
<sequence length="747" mass="82355">MTDLARPAFHGFEQLPLREYAERAYLDYSMYVVLDRALPFIGDGLKPVQRRIIYSMSELGLNAASKPKKSARTVGDVIGKYHPHGDSACYEALVLMAQPFSYRYPLIEGQGNFGSTDDPKSFAAMRYTESKLTPIAEVLLGEINQGTTDWTPNFDGTLEEPTWMPARLPHLLLNGTTGIAVGMATDVPPHNLNEIVSALLHLLDDPDATVADLCEHVKGPDYPSAAEIITAPADLRNMYETGYGSVRARSTFFKDGSNIVINALPFQVSPSKVIEQIAAQMRAKKLPWLEDIRDESDHANPVRVVLVPRSNRVDADQLMGHLFATTDLERSYRVNLNVIGLDGRPQVKNLKMLLSEWLQFRGTTVTRRLNHRLQKVERRLHLLEGLLVAFLNLDEVIHIIRTEDEPKAALIARFTLSDDQAEYILETKLKQLARLEEMKIRGEQDELAKERDKILAILDSKAKLKKLIRDELTADAKKFGDARRSPLVQRGAAQAIDETELVPSEPMTVVLSEKGWIRAAKGHDMDPSTLSYREGDALLGSVRARSTQQVAFLDSEGRAYSTLIHTLPSARGNGEPLTGRFSPAPGSQFLTLASGENTTRFVLASTHGYGFVTRFENLTGRNKAGKAMLNLTSGSKVLTPAVVANPETDRIVAVTSSGNLLAIAASDLPELDKGKGNKIIDIPKAKLATERVVAVVSVGPGNTLLVRSGTRTMNLSFKDLETYLGTRATRGHLLPRGWQKVEGLAVE</sequence>
<dbReference type="HAMAP" id="MF_00936">
    <property type="entry name" value="ParC_type1"/>
    <property type="match status" value="1"/>
</dbReference>
<evidence type="ECO:0000256" key="3">
    <source>
        <dbReference type="ARBA" id="ARBA00023029"/>
    </source>
</evidence>
<dbReference type="Gene3D" id="3.90.199.10">
    <property type="entry name" value="Topoisomerase II, domain 5"/>
    <property type="match status" value="1"/>
</dbReference>
<name>A0ABW7D329_9GAMM</name>
<dbReference type="EMBL" id="JBHGCJ010000024">
    <property type="protein sequence ID" value="MFG6111632.1"/>
    <property type="molecule type" value="Genomic_DNA"/>
</dbReference>
<feature type="domain" description="Topo IIA-type catalytic" evidence="9">
    <location>
        <begin position="38"/>
        <end position="501"/>
    </location>
</feature>
<proteinExistence type="inferred from homology"/>
<evidence type="ECO:0000313" key="10">
    <source>
        <dbReference type="EMBL" id="MFG6111632.1"/>
    </source>
</evidence>
<evidence type="ECO:0000256" key="2">
    <source>
        <dbReference type="ARBA" id="ARBA00022475"/>
    </source>
</evidence>
<keyword evidence="4 7" id="KW-0238">DNA-binding</keyword>
<dbReference type="PANTHER" id="PTHR43493:SF1">
    <property type="entry name" value="DNA TOPOISOMERASE 4 SUBUNIT A"/>
    <property type="match status" value="1"/>
</dbReference>
<comment type="similarity">
    <text evidence="7">Belongs to the type II topoisomerase GyrA/ParC subunit family. ParC type 1 subfamily.</text>
</comment>
<gene>
    <name evidence="7 10" type="primary">parC</name>
    <name evidence="10" type="ORF">ACEU0G_001974</name>
</gene>
<dbReference type="InterPro" id="IPR013757">
    <property type="entry name" value="Topo_IIA_A_a_sf"/>
</dbReference>
<dbReference type="Pfam" id="PF00521">
    <property type="entry name" value="DNA_topoisoIV"/>
    <property type="match status" value="1"/>
</dbReference>
<evidence type="ECO:0000313" key="11">
    <source>
        <dbReference type="Proteomes" id="UP001605261"/>
    </source>
</evidence>
<dbReference type="InterPro" id="IPR006691">
    <property type="entry name" value="GyrA/parC_rep"/>
</dbReference>
<evidence type="ECO:0000256" key="1">
    <source>
        <dbReference type="ARBA" id="ARBA00000185"/>
    </source>
</evidence>
<keyword evidence="6 7" id="KW-0413">Isomerase</keyword>